<evidence type="ECO:0000256" key="1">
    <source>
        <dbReference type="PROSITE-ProRule" id="PRU00169"/>
    </source>
</evidence>
<dbReference type="InterPro" id="IPR001789">
    <property type="entry name" value="Sig_transdc_resp-reg_receiver"/>
</dbReference>
<dbReference type="Pfam" id="PF04397">
    <property type="entry name" value="LytTR"/>
    <property type="match status" value="1"/>
</dbReference>
<dbReference type="InterPro" id="IPR007492">
    <property type="entry name" value="LytTR_DNA-bd_dom"/>
</dbReference>
<accession>A0A142VXZ2</accession>
<sequence>MRILLVDDEPLAAARLRVALDKMDDVEVVGSASDGEEAGRQIAQLDPDMVLLDIQMPEVSGMELAHRLADAPRRPELVFVTAFNDFAMEAFNVDAVDYLLKPVSFDRLRMAIDRVRRRRALPDPDAFVRADPAGTDRGDGGQASYDDGIWVPGRGGAVRVPIEAIDRIEAARDYVLLNTATKCYILRARMTEIEQRIDPKIMIRIHRSHMVRIDSVVGIERPGKGVLRLLLNDGAALQVGSNFQANVVRALRL</sequence>
<dbReference type="Gene3D" id="2.40.50.1020">
    <property type="entry name" value="LytTr DNA-binding domain"/>
    <property type="match status" value="1"/>
</dbReference>
<evidence type="ECO:0000259" key="2">
    <source>
        <dbReference type="PROSITE" id="PS50110"/>
    </source>
</evidence>
<reference evidence="4 5" key="2">
    <citation type="journal article" date="2016" name="Genome Announc.">
        <title>Complete Genome Sequence of Sphingopyxis terrae Strain 203-1 (NBRC 111660), a Polyethylene Glycol Degrader.</title>
        <authorList>
            <person name="Ohtsubo Y."/>
            <person name="Nonoyama S."/>
            <person name="Nagata Y."/>
            <person name="Numata M."/>
            <person name="Tsuchikane K."/>
            <person name="Hosoyama A."/>
            <person name="Yamazoe A."/>
            <person name="Tsuda M."/>
            <person name="Fujita N."/>
            <person name="Kawai F."/>
        </authorList>
    </citation>
    <scope>NUCLEOTIDE SEQUENCE [LARGE SCALE GENOMIC DNA]</scope>
    <source>
        <strain evidence="4 5">203-1</strain>
    </source>
</reference>
<name>A0A142VXZ2_9SPHN</name>
<proteinExistence type="predicted"/>
<dbReference type="EMBL" id="CP013342">
    <property type="protein sequence ID" value="AMU94683.1"/>
    <property type="molecule type" value="Genomic_DNA"/>
</dbReference>
<dbReference type="PANTHER" id="PTHR37299">
    <property type="entry name" value="TRANSCRIPTIONAL REGULATOR-RELATED"/>
    <property type="match status" value="1"/>
</dbReference>
<dbReference type="InterPro" id="IPR011006">
    <property type="entry name" value="CheY-like_superfamily"/>
</dbReference>
<keyword evidence="1" id="KW-0597">Phosphoprotein</keyword>
<dbReference type="AlphaFoldDB" id="A0A142VXZ2"/>
<feature type="domain" description="HTH LytTR-type" evidence="3">
    <location>
        <begin position="149"/>
        <end position="253"/>
    </location>
</feature>
<protein>
    <recommendedName>
        <fullName evidence="6">Two component transcriptional regulator, LytTR family</fullName>
    </recommendedName>
</protein>
<organism evidence="4 5">
    <name type="scientific">Sphingopyxis terrae subsp. terrae NBRC 15098</name>
    <dbReference type="NCBI Taxonomy" id="1219058"/>
    <lineage>
        <taxon>Bacteria</taxon>
        <taxon>Pseudomonadati</taxon>
        <taxon>Pseudomonadota</taxon>
        <taxon>Alphaproteobacteria</taxon>
        <taxon>Sphingomonadales</taxon>
        <taxon>Sphingomonadaceae</taxon>
        <taxon>Sphingopyxis</taxon>
    </lineage>
</organism>
<dbReference type="STRING" id="1219058.AOA14_08725"/>
<dbReference type="GO" id="GO:0000156">
    <property type="term" value="F:phosphorelay response regulator activity"/>
    <property type="evidence" value="ECO:0007669"/>
    <property type="project" value="InterPro"/>
</dbReference>
<evidence type="ECO:0000259" key="3">
    <source>
        <dbReference type="PROSITE" id="PS50930"/>
    </source>
</evidence>
<dbReference type="PANTHER" id="PTHR37299:SF1">
    <property type="entry name" value="STAGE 0 SPORULATION PROTEIN A HOMOLOG"/>
    <property type="match status" value="1"/>
</dbReference>
<feature type="domain" description="Response regulatory" evidence="2">
    <location>
        <begin position="2"/>
        <end position="116"/>
    </location>
</feature>
<dbReference type="SUPFAM" id="SSF52172">
    <property type="entry name" value="CheY-like"/>
    <property type="match status" value="1"/>
</dbReference>
<gene>
    <name evidence="4" type="ORF">AOA14_08725</name>
</gene>
<reference evidence="5" key="1">
    <citation type="submission" date="2015-11" db="EMBL/GenBank/DDBJ databases">
        <title>Complete genome sequence of a polyethylene glycol-degrading strain Sphingopyxis terrae strain 203-1 (NBRC 15098).</title>
        <authorList>
            <person name="Yoshiyuki O."/>
            <person name="Shouta N."/>
            <person name="Nagata Y."/>
            <person name="Numata M."/>
            <person name="Tsuchikane K."/>
            <person name="Hosoyama A."/>
            <person name="Yamazoe A."/>
            <person name="Tsuda M."/>
            <person name="Fujita N."/>
            <person name="Kawai F."/>
        </authorList>
    </citation>
    <scope>NUCLEOTIDE SEQUENCE [LARGE SCALE GENOMIC DNA]</scope>
    <source>
        <strain evidence="5">203-1</strain>
    </source>
</reference>
<evidence type="ECO:0000313" key="5">
    <source>
        <dbReference type="Proteomes" id="UP000076234"/>
    </source>
</evidence>
<dbReference type="Proteomes" id="UP000076234">
    <property type="component" value="Chromosome"/>
</dbReference>
<dbReference type="Gene3D" id="3.40.50.2300">
    <property type="match status" value="1"/>
</dbReference>
<dbReference type="SMART" id="SM00850">
    <property type="entry name" value="LytTR"/>
    <property type="match status" value="1"/>
</dbReference>
<evidence type="ECO:0000313" key="4">
    <source>
        <dbReference type="EMBL" id="AMU94683.1"/>
    </source>
</evidence>
<feature type="modified residue" description="4-aspartylphosphate" evidence="1">
    <location>
        <position position="53"/>
    </location>
</feature>
<dbReference type="GO" id="GO:0003677">
    <property type="term" value="F:DNA binding"/>
    <property type="evidence" value="ECO:0007669"/>
    <property type="project" value="InterPro"/>
</dbReference>
<dbReference type="Pfam" id="PF00072">
    <property type="entry name" value="Response_reg"/>
    <property type="match status" value="1"/>
</dbReference>
<dbReference type="KEGG" id="ster:AOA14_08725"/>
<dbReference type="PROSITE" id="PS50110">
    <property type="entry name" value="RESPONSE_REGULATORY"/>
    <property type="match status" value="1"/>
</dbReference>
<dbReference type="SMART" id="SM00448">
    <property type="entry name" value="REC"/>
    <property type="match status" value="1"/>
</dbReference>
<evidence type="ECO:0008006" key="6">
    <source>
        <dbReference type="Google" id="ProtNLM"/>
    </source>
</evidence>
<dbReference type="InterPro" id="IPR046947">
    <property type="entry name" value="LytR-like"/>
</dbReference>
<dbReference type="PROSITE" id="PS50930">
    <property type="entry name" value="HTH_LYTTR"/>
    <property type="match status" value="1"/>
</dbReference>